<evidence type="ECO:0000313" key="2">
    <source>
        <dbReference type="Proteomes" id="UP000198757"/>
    </source>
</evidence>
<organism evidence="1 2">
    <name type="scientific">Niabella drilacis (strain DSM 25811 / CCM 8410 / CCUG 62505 / LMG 26954 / E90)</name>
    <dbReference type="NCBI Taxonomy" id="1285928"/>
    <lineage>
        <taxon>Bacteria</taxon>
        <taxon>Pseudomonadati</taxon>
        <taxon>Bacteroidota</taxon>
        <taxon>Chitinophagia</taxon>
        <taxon>Chitinophagales</taxon>
        <taxon>Chitinophagaceae</taxon>
        <taxon>Niabella</taxon>
    </lineage>
</organism>
<evidence type="ECO:0000313" key="1">
    <source>
        <dbReference type="EMBL" id="SDD36125.1"/>
    </source>
</evidence>
<accession>A0A1G6U6F5</accession>
<dbReference type="InterPro" id="IPR016181">
    <property type="entry name" value="Acyl_CoA_acyltransferase"/>
</dbReference>
<evidence type="ECO:0008006" key="3">
    <source>
        <dbReference type="Google" id="ProtNLM"/>
    </source>
</evidence>
<sequence length="304" mass="35098">MQIRFLNRKDIDVNKWNDLVASSIQSRIYATTLWLDHFSPGWKALIGDDHRVVMPLPVKKKYGIRYLAQPRFTQQLGLFSAQPVTPAIEKKFLEEVQNRYAFAEISINTDIEEDYNVNKFLIRNNHILDLSPGYPQLAARYAKSLRQHIVKAHRNELSYQSRGSVASVVNASYDLNAAKARVHYRYYQQLQKIAKILQPDGGCFVREAVASNGAIVSSGLFFRDRYRIYKIITATSPLGRSLKAHHFLIDELIREYAGSTLLLDFEGSNLPGVASFNTSFGPQTEHYYFVKWNRLKWPYKIFKK</sequence>
<dbReference type="Gene3D" id="3.40.630.30">
    <property type="match status" value="1"/>
</dbReference>
<dbReference type="SUPFAM" id="SSF55729">
    <property type="entry name" value="Acyl-CoA N-acyltransferases (Nat)"/>
    <property type="match status" value="1"/>
</dbReference>
<dbReference type="STRING" id="1285928.SAMN04487894_108140"/>
<reference evidence="2" key="1">
    <citation type="submission" date="2016-10" db="EMBL/GenBank/DDBJ databases">
        <authorList>
            <person name="Varghese N."/>
            <person name="Submissions S."/>
        </authorList>
    </citation>
    <scope>NUCLEOTIDE SEQUENCE [LARGE SCALE GENOMIC DNA]</scope>
    <source>
        <strain evidence="2">DSM 25811 / CCM 8410 / LMG 26954 / E90</strain>
    </source>
</reference>
<keyword evidence="2" id="KW-1185">Reference proteome</keyword>
<dbReference type="RefSeq" id="WP_090391069.1">
    <property type="nucleotide sequence ID" value="NZ_FMZO01000008.1"/>
</dbReference>
<dbReference type="AlphaFoldDB" id="A0A1G6U6F5"/>
<gene>
    <name evidence="1" type="ORF">SAMN04487894_108140</name>
</gene>
<dbReference type="Proteomes" id="UP000198757">
    <property type="component" value="Unassembled WGS sequence"/>
</dbReference>
<name>A0A1G6U6F5_NIADE</name>
<dbReference type="EMBL" id="FMZO01000008">
    <property type="protein sequence ID" value="SDD36125.1"/>
    <property type="molecule type" value="Genomic_DNA"/>
</dbReference>
<protein>
    <recommendedName>
        <fullName evidence="3">Acetyltransferase (GNAT) domain-containing protein</fullName>
    </recommendedName>
</protein>
<dbReference type="OrthoDB" id="1113003at2"/>
<proteinExistence type="predicted"/>